<comment type="caution">
    <text evidence="1">The sequence shown here is derived from an EMBL/GenBank/DDBJ whole genome shotgun (WGS) entry which is preliminary data.</text>
</comment>
<proteinExistence type="predicted"/>
<dbReference type="EMBL" id="JANIIK010000046">
    <property type="protein sequence ID" value="KAJ3603405.1"/>
    <property type="molecule type" value="Genomic_DNA"/>
</dbReference>
<accession>A0A9Q0EA21</accession>
<dbReference type="Proteomes" id="UP001148018">
    <property type="component" value="Unassembled WGS sequence"/>
</dbReference>
<dbReference type="AlphaFoldDB" id="A0A9Q0EA21"/>
<sequence>MARSRGTQGSFLFRTPFSLKEAVRTKVTMAPGALRCPVIVTGLHQKPSKALPNDLRAWRKGSEELLTKL</sequence>
<evidence type="ECO:0000313" key="2">
    <source>
        <dbReference type="Proteomes" id="UP001148018"/>
    </source>
</evidence>
<name>A0A9Q0EA21_9TELE</name>
<evidence type="ECO:0000313" key="1">
    <source>
        <dbReference type="EMBL" id="KAJ3603405.1"/>
    </source>
</evidence>
<reference evidence="1" key="1">
    <citation type="submission" date="2022-07" db="EMBL/GenBank/DDBJ databases">
        <title>Chromosome-level genome of Muraenolepis orangiensis.</title>
        <authorList>
            <person name="Kim J."/>
        </authorList>
    </citation>
    <scope>NUCLEOTIDE SEQUENCE</scope>
    <source>
        <strain evidence="1">KU_S4_2022</strain>
        <tissue evidence="1">Muscle</tissue>
    </source>
</reference>
<protein>
    <submittedName>
        <fullName evidence="1">Uncharacterized protein</fullName>
    </submittedName>
</protein>
<organism evidence="1 2">
    <name type="scientific">Muraenolepis orangiensis</name>
    <name type="common">Patagonian moray cod</name>
    <dbReference type="NCBI Taxonomy" id="630683"/>
    <lineage>
        <taxon>Eukaryota</taxon>
        <taxon>Metazoa</taxon>
        <taxon>Chordata</taxon>
        <taxon>Craniata</taxon>
        <taxon>Vertebrata</taxon>
        <taxon>Euteleostomi</taxon>
        <taxon>Actinopterygii</taxon>
        <taxon>Neopterygii</taxon>
        <taxon>Teleostei</taxon>
        <taxon>Neoteleostei</taxon>
        <taxon>Acanthomorphata</taxon>
        <taxon>Zeiogadaria</taxon>
        <taxon>Gadariae</taxon>
        <taxon>Gadiformes</taxon>
        <taxon>Muraenolepidoidei</taxon>
        <taxon>Muraenolepididae</taxon>
        <taxon>Muraenolepis</taxon>
    </lineage>
</organism>
<gene>
    <name evidence="1" type="ORF">NHX12_031147</name>
</gene>
<keyword evidence="2" id="KW-1185">Reference proteome</keyword>